<feature type="domain" description="Thiolase C-terminal" evidence="16">
    <location>
        <begin position="286"/>
        <end position="406"/>
    </location>
</feature>
<dbReference type="Pfam" id="PF02803">
    <property type="entry name" value="Thiolase_C"/>
    <property type="match status" value="1"/>
</dbReference>
<dbReference type="Pfam" id="PF00108">
    <property type="entry name" value="Thiolase_N"/>
    <property type="match status" value="1"/>
</dbReference>
<evidence type="ECO:0000256" key="13">
    <source>
        <dbReference type="RuleBase" id="RU003557"/>
    </source>
</evidence>
<dbReference type="Gene3D" id="3.40.47.10">
    <property type="match status" value="1"/>
</dbReference>
<dbReference type="Proteomes" id="UP001465755">
    <property type="component" value="Unassembled WGS sequence"/>
</dbReference>
<keyword evidence="5 13" id="KW-0808">Transferase</keyword>
<dbReference type="GO" id="GO:0046872">
    <property type="term" value="F:metal ion binding"/>
    <property type="evidence" value="ECO:0007669"/>
    <property type="project" value="UniProtKB-KW"/>
</dbReference>
<feature type="active site" description="Proton acceptor" evidence="12">
    <location>
        <position position="394"/>
    </location>
</feature>
<feature type="compositionally biased region" description="Polar residues" evidence="14">
    <location>
        <begin position="222"/>
        <end position="231"/>
    </location>
</feature>
<dbReference type="InterPro" id="IPR020615">
    <property type="entry name" value="Thiolase_acyl_enz_int_AS"/>
</dbReference>
<evidence type="ECO:0000256" key="4">
    <source>
        <dbReference type="ARBA" id="ARBA00012705"/>
    </source>
</evidence>
<comment type="subunit">
    <text evidence="3">Homotetramer.</text>
</comment>
<dbReference type="PROSITE" id="PS00099">
    <property type="entry name" value="THIOLASE_3"/>
    <property type="match status" value="1"/>
</dbReference>
<dbReference type="PANTHER" id="PTHR18919">
    <property type="entry name" value="ACETYL-COA C-ACYLTRANSFERASE"/>
    <property type="match status" value="1"/>
</dbReference>
<dbReference type="FunFam" id="3.40.47.10:FF:000007">
    <property type="entry name" value="acetyl-CoA acetyltransferase, mitochondrial"/>
    <property type="match status" value="1"/>
</dbReference>
<keyword evidence="7" id="KW-0809">Transit peptide</keyword>
<evidence type="ECO:0000256" key="9">
    <source>
        <dbReference type="ARBA" id="ARBA00023128"/>
    </source>
</evidence>
<evidence type="ECO:0000256" key="8">
    <source>
        <dbReference type="ARBA" id="ARBA00022958"/>
    </source>
</evidence>
<organism evidence="17 18">
    <name type="scientific">Symbiochloris irregularis</name>
    <dbReference type="NCBI Taxonomy" id="706552"/>
    <lineage>
        <taxon>Eukaryota</taxon>
        <taxon>Viridiplantae</taxon>
        <taxon>Chlorophyta</taxon>
        <taxon>core chlorophytes</taxon>
        <taxon>Trebouxiophyceae</taxon>
        <taxon>Trebouxiales</taxon>
        <taxon>Trebouxiaceae</taxon>
        <taxon>Symbiochloris</taxon>
    </lineage>
</organism>
<reference evidence="17 18" key="1">
    <citation type="journal article" date="2024" name="Nat. Commun.">
        <title>Phylogenomics reveals the evolutionary origins of lichenization in chlorophyte algae.</title>
        <authorList>
            <person name="Puginier C."/>
            <person name="Libourel C."/>
            <person name="Otte J."/>
            <person name="Skaloud P."/>
            <person name="Haon M."/>
            <person name="Grisel S."/>
            <person name="Petersen M."/>
            <person name="Berrin J.G."/>
            <person name="Delaux P.M."/>
            <person name="Dal Grande F."/>
            <person name="Keller J."/>
        </authorList>
    </citation>
    <scope>NUCLEOTIDE SEQUENCE [LARGE SCALE GENOMIC DNA]</scope>
    <source>
        <strain evidence="17 18">SAG 2036</strain>
    </source>
</reference>
<keyword evidence="6" id="KW-0479">Metal-binding</keyword>
<dbReference type="PROSITE" id="PS00737">
    <property type="entry name" value="THIOLASE_2"/>
    <property type="match status" value="1"/>
</dbReference>
<dbReference type="InterPro" id="IPR016039">
    <property type="entry name" value="Thiolase-like"/>
</dbReference>
<dbReference type="InterPro" id="IPR020613">
    <property type="entry name" value="Thiolase_CS"/>
</dbReference>
<dbReference type="InterPro" id="IPR002155">
    <property type="entry name" value="Thiolase"/>
</dbReference>
<evidence type="ECO:0000256" key="1">
    <source>
        <dbReference type="ARBA" id="ARBA00004173"/>
    </source>
</evidence>
<feature type="compositionally biased region" description="Basic and acidic residues" evidence="14">
    <location>
        <begin position="178"/>
        <end position="196"/>
    </location>
</feature>
<sequence length="407" mass="41707">MAPHTADDSFSSGVCIVGAKRTPYGSFLGALSSLSAPQLGAAAIRGALQSAAVDPQDVEEVFMGNVLGAGVGQAPARQAALGAGLPAPTVCTTVNKVCASGMKAVMLGALAVQSGMSSTVVAGGMESMSNAPLYLPSTARSPGLRMGHATLTDSMIHDGLWDPYDNVHMGELAERCAESRGITREQQDEHAEESVGRARAAQASGLTSEELTAVEVEGTRGRASTSVTQDEPLSKAKPERLHDLKTVFRDKDKGGTITAGNASPITDGAAALVLMSTAAAEGRGLEILGHIAGMADAEQAPCDFPTTPALAVQRALQRARVNIIDVDFWEINEAFSVVDIANRQLLGLDDDRVNVHGGSVALGHPIGASGAAILVRLLNLMKSKGGRIGVAAICNGGGGASAVVLRR</sequence>
<dbReference type="PROSITE" id="PS00098">
    <property type="entry name" value="THIOLASE_1"/>
    <property type="match status" value="1"/>
</dbReference>
<evidence type="ECO:0000259" key="15">
    <source>
        <dbReference type="Pfam" id="PF00108"/>
    </source>
</evidence>
<gene>
    <name evidence="17" type="ORF">WJX73_004698</name>
</gene>
<keyword evidence="8" id="KW-0630">Potassium</keyword>
<keyword evidence="9" id="KW-0496">Mitochondrion</keyword>
<dbReference type="InterPro" id="IPR020610">
    <property type="entry name" value="Thiolase_AS"/>
</dbReference>
<protein>
    <recommendedName>
        <fullName evidence="4">acetyl-CoA C-acetyltransferase</fullName>
        <ecNumber evidence="4">2.3.1.9</ecNumber>
    </recommendedName>
</protein>
<evidence type="ECO:0000256" key="7">
    <source>
        <dbReference type="ARBA" id="ARBA00022946"/>
    </source>
</evidence>
<evidence type="ECO:0000259" key="16">
    <source>
        <dbReference type="Pfam" id="PF02803"/>
    </source>
</evidence>
<comment type="catalytic activity">
    <reaction evidence="11">
        <text>2 acetyl-CoA = acetoacetyl-CoA + CoA</text>
        <dbReference type="Rhea" id="RHEA:21036"/>
        <dbReference type="ChEBI" id="CHEBI:57286"/>
        <dbReference type="ChEBI" id="CHEBI:57287"/>
        <dbReference type="ChEBI" id="CHEBI:57288"/>
        <dbReference type="EC" id="2.3.1.9"/>
    </reaction>
    <physiologicalReaction direction="left-to-right" evidence="11">
        <dbReference type="Rhea" id="RHEA:21037"/>
    </physiologicalReaction>
</comment>
<evidence type="ECO:0000256" key="14">
    <source>
        <dbReference type="SAM" id="MobiDB-lite"/>
    </source>
</evidence>
<evidence type="ECO:0000256" key="5">
    <source>
        <dbReference type="ARBA" id="ARBA00022679"/>
    </source>
</evidence>
<dbReference type="EMBL" id="JALJOQ010000009">
    <property type="protein sequence ID" value="KAK9812083.1"/>
    <property type="molecule type" value="Genomic_DNA"/>
</dbReference>
<dbReference type="GO" id="GO:0003985">
    <property type="term" value="F:acetyl-CoA C-acetyltransferase activity"/>
    <property type="evidence" value="ECO:0007669"/>
    <property type="project" value="UniProtKB-EC"/>
</dbReference>
<dbReference type="InterPro" id="IPR020616">
    <property type="entry name" value="Thiolase_N"/>
</dbReference>
<comment type="subcellular location">
    <subcellularLocation>
        <location evidence="1">Mitochondrion</location>
    </subcellularLocation>
</comment>
<dbReference type="SUPFAM" id="SSF53901">
    <property type="entry name" value="Thiolase-like"/>
    <property type="match status" value="2"/>
</dbReference>
<evidence type="ECO:0000256" key="2">
    <source>
        <dbReference type="ARBA" id="ARBA00010982"/>
    </source>
</evidence>
<evidence type="ECO:0000256" key="11">
    <source>
        <dbReference type="ARBA" id="ARBA00052235"/>
    </source>
</evidence>
<evidence type="ECO:0000256" key="12">
    <source>
        <dbReference type="PIRSR" id="PIRSR000429-1"/>
    </source>
</evidence>
<dbReference type="GO" id="GO:0005739">
    <property type="term" value="C:mitochondrion"/>
    <property type="evidence" value="ECO:0007669"/>
    <property type="project" value="UniProtKB-SubCell"/>
</dbReference>
<name>A0AAW1PU15_9CHLO</name>
<proteinExistence type="inferred from homology"/>
<dbReference type="CDD" id="cd00751">
    <property type="entry name" value="thiolase"/>
    <property type="match status" value="1"/>
</dbReference>
<feature type="active site" description="Proton acceptor" evidence="12">
    <location>
        <position position="364"/>
    </location>
</feature>
<feature type="region of interest" description="Disordered" evidence="14">
    <location>
        <begin position="178"/>
        <end position="234"/>
    </location>
</feature>
<feature type="domain" description="Thiolase N-terminal" evidence="15">
    <location>
        <begin position="14"/>
        <end position="277"/>
    </location>
</feature>
<comment type="similarity">
    <text evidence="2 13">Belongs to the thiolase-like superfamily. Thiolase family.</text>
</comment>
<dbReference type="AlphaFoldDB" id="A0AAW1PU15"/>
<evidence type="ECO:0000256" key="6">
    <source>
        <dbReference type="ARBA" id="ARBA00022723"/>
    </source>
</evidence>
<evidence type="ECO:0000313" key="18">
    <source>
        <dbReference type="Proteomes" id="UP001465755"/>
    </source>
</evidence>
<comment type="caution">
    <text evidence="17">The sequence shown here is derived from an EMBL/GenBank/DDBJ whole genome shotgun (WGS) entry which is preliminary data.</text>
</comment>
<feature type="active site" description="Acyl-thioester intermediate" evidence="12">
    <location>
        <position position="98"/>
    </location>
</feature>
<dbReference type="PIRSF" id="PIRSF000429">
    <property type="entry name" value="Ac-CoA_Ac_transf"/>
    <property type="match status" value="1"/>
</dbReference>
<keyword evidence="10 13" id="KW-0012">Acyltransferase</keyword>
<dbReference type="NCBIfam" id="TIGR01930">
    <property type="entry name" value="AcCoA-C-Actrans"/>
    <property type="match status" value="1"/>
</dbReference>
<evidence type="ECO:0000256" key="10">
    <source>
        <dbReference type="ARBA" id="ARBA00023315"/>
    </source>
</evidence>
<dbReference type="EC" id="2.3.1.9" evidence="4"/>
<accession>A0AAW1PU15</accession>
<keyword evidence="18" id="KW-1185">Reference proteome</keyword>
<evidence type="ECO:0000313" key="17">
    <source>
        <dbReference type="EMBL" id="KAK9812083.1"/>
    </source>
</evidence>
<dbReference type="GO" id="GO:0006635">
    <property type="term" value="P:fatty acid beta-oxidation"/>
    <property type="evidence" value="ECO:0007669"/>
    <property type="project" value="TreeGrafter"/>
</dbReference>
<dbReference type="PANTHER" id="PTHR18919:SF156">
    <property type="entry name" value="ACETYL-COA ACETYLTRANSFERASE, MITOCHONDRIAL"/>
    <property type="match status" value="1"/>
</dbReference>
<evidence type="ECO:0000256" key="3">
    <source>
        <dbReference type="ARBA" id="ARBA00011881"/>
    </source>
</evidence>
<dbReference type="InterPro" id="IPR020617">
    <property type="entry name" value="Thiolase_C"/>
</dbReference>